<dbReference type="Gene3D" id="3.90.1150.10">
    <property type="entry name" value="Aspartate Aminotransferase, domain 1"/>
    <property type="match status" value="1"/>
</dbReference>
<dbReference type="GO" id="GO:0004124">
    <property type="term" value="F:cysteine synthase activity"/>
    <property type="evidence" value="ECO:0007669"/>
    <property type="project" value="TreeGrafter"/>
</dbReference>
<accession>A0A0L8V9D7</accession>
<evidence type="ECO:0000256" key="5">
    <source>
        <dbReference type="PIRSR" id="PIRSR001434-2"/>
    </source>
</evidence>
<evidence type="ECO:0000256" key="6">
    <source>
        <dbReference type="RuleBase" id="RU362118"/>
    </source>
</evidence>
<evidence type="ECO:0000256" key="2">
    <source>
        <dbReference type="ARBA" id="ARBA00009077"/>
    </source>
</evidence>
<gene>
    <name evidence="7" type="ORF">NC99_23440</name>
</gene>
<keyword evidence="4 5" id="KW-0663">Pyridoxal phosphate</keyword>
<organism evidence="7 8">
    <name type="scientific">Sunxiuqinia dokdonensis</name>
    <dbReference type="NCBI Taxonomy" id="1409788"/>
    <lineage>
        <taxon>Bacteria</taxon>
        <taxon>Pseudomonadati</taxon>
        <taxon>Bacteroidota</taxon>
        <taxon>Bacteroidia</taxon>
        <taxon>Marinilabiliales</taxon>
        <taxon>Prolixibacteraceae</taxon>
        <taxon>Sunxiuqinia</taxon>
    </lineage>
</organism>
<evidence type="ECO:0008006" key="9">
    <source>
        <dbReference type="Google" id="ProtNLM"/>
    </source>
</evidence>
<dbReference type="PIRSF" id="PIRSF001434">
    <property type="entry name" value="CGS"/>
    <property type="match status" value="1"/>
</dbReference>
<keyword evidence="8" id="KW-1185">Reference proteome</keyword>
<evidence type="ECO:0000256" key="4">
    <source>
        <dbReference type="ARBA" id="ARBA00022898"/>
    </source>
</evidence>
<comment type="caution">
    <text evidence="7">The sequence shown here is derived from an EMBL/GenBank/DDBJ whole genome shotgun (WGS) entry which is preliminary data.</text>
</comment>
<dbReference type="GO" id="GO:0006535">
    <property type="term" value="P:cysteine biosynthetic process from serine"/>
    <property type="evidence" value="ECO:0007669"/>
    <property type="project" value="TreeGrafter"/>
</dbReference>
<dbReference type="AlphaFoldDB" id="A0A0L8V9D7"/>
<dbReference type="InterPro" id="IPR015421">
    <property type="entry name" value="PyrdxlP-dep_Trfase_major"/>
</dbReference>
<comment type="cofactor">
    <cofactor evidence="1 6">
        <name>pyridoxal 5'-phosphate</name>
        <dbReference type="ChEBI" id="CHEBI:597326"/>
    </cofactor>
</comment>
<dbReference type="GO" id="GO:0030170">
    <property type="term" value="F:pyridoxal phosphate binding"/>
    <property type="evidence" value="ECO:0007669"/>
    <property type="project" value="InterPro"/>
</dbReference>
<dbReference type="EMBL" id="LGIA01000152">
    <property type="protein sequence ID" value="KOH44797.1"/>
    <property type="molecule type" value="Genomic_DNA"/>
</dbReference>
<dbReference type="GO" id="GO:0071269">
    <property type="term" value="P:L-homocysteine biosynthetic process"/>
    <property type="evidence" value="ECO:0007669"/>
    <property type="project" value="TreeGrafter"/>
</dbReference>
<dbReference type="Proteomes" id="UP000036958">
    <property type="component" value="Unassembled WGS sequence"/>
</dbReference>
<dbReference type="InterPro" id="IPR000277">
    <property type="entry name" value="Cys/Met-Metab_PyrdxlP-dep_enz"/>
</dbReference>
<evidence type="ECO:0000256" key="3">
    <source>
        <dbReference type="ARBA" id="ARBA00022679"/>
    </source>
</evidence>
<dbReference type="PATRIC" id="fig|1409788.3.peg.2420"/>
<name>A0A0L8V9D7_9BACT</name>
<comment type="similarity">
    <text evidence="2 6">Belongs to the trans-sulfuration enzymes family.</text>
</comment>
<evidence type="ECO:0000256" key="1">
    <source>
        <dbReference type="ARBA" id="ARBA00001933"/>
    </source>
</evidence>
<dbReference type="GO" id="GO:0005737">
    <property type="term" value="C:cytoplasm"/>
    <property type="evidence" value="ECO:0007669"/>
    <property type="project" value="TreeGrafter"/>
</dbReference>
<evidence type="ECO:0000313" key="8">
    <source>
        <dbReference type="Proteomes" id="UP000036958"/>
    </source>
</evidence>
<dbReference type="STRING" id="1409788.NC99_23440"/>
<keyword evidence="3" id="KW-0808">Transferase</keyword>
<dbReference type="InterPro" id="IPR006235">
    <property type="entry name" value="OAc-hSer/O-AcSer_sulfhydrylase"/>
</dbReference>
<feature type="modified residue" description="N6-(pyridoxal phosphate)lysine" evidence="5">
    <location>
        <position position="182"/>
    </location>
</feature>
<dbReference type="InterPro" id="IPR015422">
    <property type="entry name" value="PyrdxlP-dep_Trfase_small"/>
</dbReference>
<sequence length="387" mass="42929">MPVYDSVAFSFDSAEEIEAAFRGSKAGHVYSRITNPTLEHFENQMRTVSGALGSMAFSTGMAALSNLLVAIAGQGENIITTRKIFGNTYSLFAETLTDLGIEFRFADFSRTETIEPLIDVNTRAIFFETITNPQMEVADTRKLATIARKHHLLLLADTTLTPPYLFRSKEFGVDVEMISSTKFISGGATALGGVILDNGTYDWAKNRKVAPFARKFGPFALMAKLRKEVARNLGATLSAHNAWLQSLGLETFTLRVDQACRNTQAIAQWLEAQPKVRSVNYPGLKSSHFYEVSQQQFGKRPGAVLTFDLESKEQCFEMINGLQLIRKATNINDNKSLILHPASTIFCEYDAATLKSLDVRETTIRLAVGIEERQDLINDLASAFQQI</sequence>
<protein>
    <recommendedName>
        <fullName evidence="9">O-acetylhomoserine sulfhydrylase</fullName>
    </recommendedName>
</protein>
<dbReference type="InterPro" id="IPR015424">
    <property type="entry name" value="PyrdxlP-dep_Trfase"/>
</dbReference>
<dbReference type="SUPFAM" id="SSF53383">
    <property type="entry name" value="PLP-dependent transferases"/>
    <property type="match status" value="1"/>
</dbReference>
<dbReference type="FunFam" id="3.40.640.10:FF:000046">
    <property type="entry name" value="Cystathionine gamma-lyase"/>
    <property type="match status" value="1"/>
</dbReference>
<dbReference type="PANTHER" id="PTHR43797">
    <property type="entry name" value="HOMOCYSTEINE/CYSTEINE SYNTHASE"/>
    <property type="match status" value="1"/>
</dbReference>
<evidence type="ECO:0000313" key="7">
    <source>
        <dbReference type="EMBL" id="KOH44797.1"/>
    </source>
</evidence>
<dbReference type="Gene3D" id="3.40.640.10">
    <property type="entry name" value="Type I PLP-dependent aspartate aminotransferase-like (Major domain)"/>
    <property type="match status" value="1"/>
</dbReference>
<dbReference type="GO" id="GO:0003961">
    <property type="term" value="F:O-acetylhomoserine aminocarboxypropyltransferase activity"/>
    <property type="evidence" value="ECO:0007669"/>
    <property type="project" value="TreeGrafter"/>
</dbReference>
<dbReference type="PANTHER" id="PTHR43797:SF2">
    <property type="entry name" value="HOMOCYSTEINE_CYSTEINE SYNTHASE"/>
    <property type="match status" value="1"/>
</dbReference>
<reference evidence="8" key="1">
    <citation type="submission" date="2015-07" db="EMBL/GenBank/DDBJ databases">
        <title>Genome sequencing of Sunxiuqinia dokdonensis strain SK.</title>
        <authorList>
            <person name="Ahn S."/>
            <person name="Kim B.-C."/>
        </authorList>
    </citation>
    <scope>NUCLEOTIDE SEQUENCE [LARGE SCALE GENOMIC DNA]</scope>
    <source>
        <strain evidence="8">SK</strain>
    </source>
</reference>
<dbReference type="Pfam" id="PF01053">
    <property type="entry name" value="Cys_Met_Meta_PP"/>
    <property type="match status" value="1"/>
</dbReference>
<dbReference type="GO" id="GO:0019346">
    <property type="term" value="P:transsulfuration"/>
    <property type="evidence" value="ECO:0007669"/>
    <property type="project" value="InterPro"/>
</dbReference>
<proteinExistence type="inferred from homology"/>